<dbReference type="InterPro" id="IPR053229">
    <property type="entry name" value="NADH-Q_oxidrdct_subunit"/>
</dbReference>
<evidence type="ECO:0000259" key="2">
    <source>
        <dbReference type="Pfam" id="PF10785"/>
    </source>
</evidence>
<dbReference type="OMA" id="TVPWFNF"/>
<feature type="transmembrane region" description="Helical" evidence="1">
    <location>
        <begin position="64"/>
        <end position="83"/>
    </location>
</feature>
<dbReference type="OrthoDB" id="196140at2759"/>
<dbReference type="Pfam" id="PF10785">
    <property type="entry name" value="NADH-u_ox-rdase"/>
    <property type="match status" value="1"/>
</dbReference>
<feature type="domain" description="NADH-ubiquinone oxidoreductase 21kDa subunit C-terminal fungi" evidence="3">
    <location>
        <begin position="106"/>
        <end position="171"/>
    </location>
</feature>
<dbReference type="PANTHER" id="PTHR34062">
    <property type="entry name" value="OXIDOREDUCTASE 21 KDA SUBUNIT, PUTATIVE (AFU_ORTHOLOGUE AFUA_4G04750)-RELATED"/>
    <property type="match status" value="1"/>
</dbReference>
<evidence type="ECO:0008006" key="6">
    <source>
        <dbReference type="Google" id="ProtNLM"/>
    </source>
</evidence>
<feature type="domain" description="NADH-ubiquinone oxidoreductase 21kDa subunit N-terminal" evidence="2">
    <location>
        <begin position="9"/>
        <end position="95"/>
    </location>
</feature>
<dbReference type="HOGENOM" id="CLU_087364_0_0_1"/>
<evidence type="ECO:0000259" key="3">
    <source>
        <dbReference type="Pfam" id="PF12853"/>
    </source>
</evidence>
<proteinExistence type="predicted"/>
<keyword evidence="1" id="KW-0812">Transmembrane</keyword>
<protein>
    <recommendedName>
        <fullName evidence="6">NADH-ubiquinone oxidoreductase 21kDa subunit N-terminal domain-containing protein</fullName>
    </recommendedName>
</protein>
<evidence type="ECO:0000256" key="1">
    <source>
        <dbReference type="SAM" id="Phobius"/>
    </source>
</evidence>
<dbReference type="STRING" id="578458.D8Q0E8"/>
<accession>D8Q0E8</accession>
<dbReference type="InParanoid" id="D8Q0E8"/>
<dbReference type="EMBL" id="GL377305">
    <property type="protein sequence ID" value="EFI97726.1"/>
    <property type="molecule type" value="Genomic_DNA"/>
</dbReference>
<dbReference type="KEGG" id="scm:SCHCO_02618286"/>
<dbReference type="RefSeq" id="XP_003032629.1">
    <property type="nucleotide sequence ID" value="XM_003032583.1"/>
</dbReference>
<dbReference type="InterPro" id="IPR019721">
    <property type="entry name" value="NADH-UbQ_OxRdtase_su21_N"/>
</dbReference>
<dbReference type="Proteomes" id="UP000007431">
    <property type="component" value="Unassembled WGS sequence"/>
</dbReference>
<keyword evidence="1" id="KW-1133">Transmembrane helix</keyword>
<organism evidence="5">
    <name type="scientific">Schizophyllum commune (strain H4-8 / FGSC 9210)</name>
    <name type="common">Split gill fungus</name>
    <dbReference type="NCBI Taxonomy" id="578458"/>
    <lineage>
        <taxon>Eukaryota</taxon>
        <taxon>Fungi</taxon>
        <taxon>Dikarya</taxon>
        <taxon>Basidiomycota</taxon>
        <taxon>Agaricomycotina</taxon>
        <taxon>Agaricomycetes</taxon>
        <taxon>Agaricomycetidae</taxon>
        <taxon>Agaricales</taxon>
        <taxon>Schizophyllaceae</taxon>
        <taxon>Schizophyllum</taxon>
    </lineage>
</organism>
<dbReference type="eggNOG" id="ENOG502S1BF">
    <property type="taxonomic scope" value="Eukaryota"/>
</dbReference>
<dbReference type="AlphaFoldDB" id="D8Q0E8"/>
<reference evidence="4 5" key="1">
    <citation type="journal article" date="2010" name="Nat. Biotechnol.">
        <title>Genome sequence of the model mushroom Schizophyllum commune.</title>
        <authorList>
            <person name="Ohm R.A."/>
            <person name="de Jong J.F."/>
            <person name="Lugones L.G."/>
            <person name="Aerts A."/>
            <person name="Kothe E."/>
            <person name="Stajich J.E."/>
            <person name="de Vries R.P."/>
            <person name="Record E."/>
            <person name="Levasseur A."/>
            <person name="Baker S.E."/>
            <person name="Bartholomew K.A."/>
            <person name="Coutinho P.M."/>
            <person name="Erdmann S."/>
            <person name="Fowler T.J."/>
            <person name="Gathman A.C."/>
            <person name="Lombard V."/>
            <person name="Henrissat B."/>
            <person name="Knabe N."/>
            <person name="Kuees U."/>
            <person name="Lilly W.W."/>
            <person name="Lindquist E."/>
            <person name="Lucas S."/>
            <person name="Magnuson J.K."/>
            <person name="Piumi F."/>
            <person name="Raudaskoski M."/>
            <person name="Salamov A."/>
            <person name="Schmutz J."/>
            <person name="Schwarze F.W.M.R."/>
            <person name="vanKuyk P.A."/>
            <person name="Horton J.S."/>
            <person name="Grigoriev I.V."/>
            <person name="Woesten H.A.B."/>
        </authorList>
    </citation>
    <scope>NUCLEOTIDE SEQUENCE [LARGE SCALE GENOMIC DNA]</scope>
    <source>
        <strain evidence="5">H4-8 / FGSC 9210</strain>
    </source>
</reference>
<keyword evidence="5" id="KW-1185">Reference proteome</keyword>
<evidence type="ECO:0000313" key="5">
    <source>
        <dbReference type="Proteomes" id="UP000007431"/>
    </source>
</evidence>
<dbReference type="PANTHER" id="PTHR34062:SF1">
    <property type="entry name" value="NADH-UBIQUINONE OXIDOREDUCTASE 21KDA SUBUNIT N-TERMINAL DOMAIN-CONTAINING PROTEIN"/>
    <property type="match status" value="1"/>
</dbReference>
<name>D8Q0E8_SCHCM</name>
<gene>
    <name evidence="4" type="ORF">SCHCODRAFT_234086</name>
</gene>
<sequence length="173" mass="19620">MVLNKEVKHAYPLIDQDPHVSRVIRYMRPSDLGVWAAATAAGPVAMYTWENAQRHMPSRHPSQAMGMKATAFLGFVAGFMLAYQRSSLRFWGWTENKREEEKDFAELSQRAKEGKALYGESDQPEWVQGSAFRNSVWTQLKFSAIPMFNFVNHPYHGTDPAKYSAGAAEEETS</sequence>
<keyword evidence="1" id="KW-0472">Membrane</keyword>
<evidence type="ECO:0000313" key="4">
    <source>
        <dbReference type="EMBL" id="EFI97726.1"/>
    </source>
</evidence>
<dbReference type="VEuPathDB" id="FungiDB:SCHCODRAFT_02618286"/>
<dbReference type="GeneID" id="9590570"/>
<dbReference type="InterPro" id="IPR024549">
    <property type="entry name" value="NADH-UbQ_OxRdtase_su21_C_fun"/>
</dbReference>
<feature type="transmembrane region" description="Helical" evidence="1">
    <location>
        <begin position="32"/>
        <end position="49"/>
    </location>
</feature>
<dbReference type="Pfam" id="PF12853">
    <property type="entry name" value="NADH_u_ox_C"/>
    <property type="match status" value="1"/>
</dbReference>